<keyword evidence="1" id="KW-0812">Transmembrane</keyword>
<proteinExistence type="predicted"/>
<keyword evidence="1" id="KW-0472">Membrane</keyword>
<comment type="caution">
    <text evidence="2">The sequence shown here is derived from an EMBL/GenBank/DDBJ whole genome shotgun (WGS) entry which is preliminary data.</text>
</comment>
<accession>A0A1Y1SYN8</accession>
<keyword evidence="3" id="KW-1185">Reference proteome</keyword>
<sequence length="196" mass="22791">MVLNETKMKRWKKILLIISSIILILVLSSGFLMYKFLTSLQPPKIEITENYISTNRDFINGVIIEKISVDSIGRNGLPAKYTVNYWTSCNMDHPKGKQPEPPDKIVFSERGKYWWIEKESDIQYIHKGLRRETVDGKKRLPFSVGLERLPTCPMEFEKEQWYFITVGDLQVTGIFFIIDKNGKKNQYFMSSGVSPI</sequence>
<evidence type="ECO:0000313" key="2">
    <source>
        <dbReference type="EMBL" id="ORL43514.1"/>
    </source>
</evidence>
<reference evidence="2 3" key="1">
    <citation type="submission" date="2013-04" db="EMBL/GenBank/DDBJ databases">
        <title>Zunongwangia sp. 22II14-10F7 Genome Sequencing.</title>
        <authorList>
            <person name="Lai Q."/>
            <person name="Shao Z."/>
        </authorList>
    </citation>
    <scope>NUCLEOTIDE SEQUENCE [LARGE SCALE GENOMIC DNA]</scope>
    <source>
        <strain evidence="2 3">22II14-10F7</strain>
    </source>
</reference>
<dbReference type="Proteomes" id="UP000192746">
    <property type="component" value="Unassembled WGS sequence"/>
</dbReference>
<gene>
    <name evidence="2" type="ORF">IIF7_20444</name>
</gene>
<dbReference type="AlphaFoldDB" id="A0A1Y1SYN8"/>
<organism evidence="2 3">
    <name type="scientific">Zunongwangia atlantica 22II14-10F7</name>
    <dbReference type="NCBI Taxonomy" id="1185767"/>
    <lineage>
        <taxon>Bacteria</taxon>
        <taxon>Pseudomonadati</taxon>
        <taxon>Bacteroidota</taxon>
        <taxon>Flavobacteriia</taxon>
        <taxon>Flavobacteriales</taxon>
        <taxon>Flavobacteriaceae</taxon>
        <taxon>Zunongwangia</taxon>
    </lineage>
</organism>
<name>A0A1Y1SYN8_9FLAO</name>
<evidence type="ECO:0000313" key="3">
    <source>
        <dbReference type="Proteomes" id="UP000192746"/>
    </source>
</evidence>
<protein>
    <submittedName>
        <fullName evidence="2">Uncharacterized protein</fullName>
    </submittedName>
</protein>
<keyword evidence="1" id="KW-1133">Transmembrane helix</keyword>
<feature type="transmembrane region" description="Helical" evidence="1">
    <location>
        <begin position="14"/>
        <end position="34"/>
    </location>
</feature>
<evidence type="ECO:0000256" key="1">
    <source>
        <dbReference type="SAM" id="Phobius"/>
    </source>
</evidence>
<dbReference type="EMBL" id="ARYN01000051">
    <property type="protein sequence ID" value="ORL43514.1"/>
    <property type="molecule type" value="Genomic_DNA"/>
</dbReference>